<evidence type="ECO:0000256" key="5">
    <source>
        <dbReference type="ARBA" id="ARBA00022692"/>
    </source>
</evidence>
<comment type="caution">
    <text evidence="9">The sequence shown here is derived from an EMBL/GenBank/DDBJ whole genome shotgun (WGS) entry which is preliminary data.</text>
</comment>
<dbReference type="GO" id="GO:1903785">
    <property type="term" value="P:L-valine transmembrane transport"/>
    <property type="evidence" value="ECO:0007669"/>
    <property type="project" value="TreeGrafter"/>
</dbReference>
<feature type="transmembrane region" description="Helical" evidence="8">
    <location>
        <begin position="176"/>
        <end position="209"/>
    </location>
</feature>
<evidence type="ECO:0000313" key="9">
    <source>
        <dbReference type="EMBL" id="MDP0397932.1"/>
    </source>
</evidence>
<proteinExistence type="inferred from homology"/>
<comment type="similarity">
    <text evidence="2">Belongs to the AzlC family.</text>
</comment>
<feature type="transmembrane region" description="Helical" evidence="8">
    <location>
        <begin position="126"/>
        <end position="146"/>
    </location>
</feature>
<dbReference type="InterPro" id="IPR011606">
    <property type="entry name" value="Brnchd-chn_aa_trnsp_permease"/>
</dbReference>
<keyword evidence="4" id="KW-1003">Cell membrane</keyword>
<dbReference type="PANTHER" id="PTHR34979:SF1">
    <property type="entry name" value="INNER MEMBRANE PROTEIN YGAZ"/>
    <property type="match status" value="1"/>
</dbReference>
<dbReference type="RefSeq" id="WP_305110979.1">
    <property type="nucleotide sequence ID" value="NZ_JAUTIX010000003.1"/>
</dbReference>
<protein>
    <submittedName>
        <fullName evidence="9">AzlC family ABC transporter permease</fullName>
    </submittedName>
</protein>
<keyword evidence="3" id="KW-0813">Transport</keyword>
<evidence type="ECO:0000256" key="1">
    <source>
        <dbReference type="ARBA" id="ARBA00004651"/>
    </source>
</evidence>
<evidence type="ECO:0000313" key="10">
    <source>
        <dbReference type="Proteomes" id="UP001178281"/>
    </source>
</evidence>
<name>A0AA90NCL5_9ACTN</name>
<dbReference type="AlphaFoldDB" id="A0AA90NCL5"/>
<accession>A0AA90NCL5</accession>
<keyword evidence="10" id="KW-1185">Reference proteome</keyword>
<evidence type="ECO:0000256" key="3">
    <source>
        <dbReference type="ARBA" id="ARBA00022448"/>
    </source>
</evidence>
<dbReference type="PANTHER" id="PTHR34979">
    <property type="entry name" value="INNER MEMBRANE PROTEIN YGAZ"/>
    <property type="match status" value="1"/>
</dbReference>
<feature type="transmembrane region" description="Helical" evidence="8">
    <location>
        <begin position="152"/>
        <end position="169"/>
    </location>
</feature>
<keyword evidence="7 8" id="KW-0472">Membrane</keyword>
<reference evidence="9" key="1">
    <citation type="submission" date="2023-08" db="EMBL/GenBank/DDBJ databases">
        <title>The draft genome of Tsukamurella strandjordii strain 050030.</title>
        <authorList>
            <person name="Zhao F."/>
            <person name="Feng Y."/>
            <person name="Zong Z."/>
        </authorList>
    </citation>
    <scope>NUCLEOTIDE SEQUENCE</scope>
    <source>
        <strain evidence="9">050030</strain>
    </source>
</reference>
<evidence type="ECO:0000256" key="4">
    <source>
        <dbReference type="ARBA" id="ARBA00022475"/>
    </source>
</evidence>
<organism evidence="9 10">
    <name type="scientific">Tsukamurella strandjordii</name>
    <dbReference type="NCBI Taxonomy" id="147577"/>
    <lineage>
        <taxon>Bacteria</taxon>
        <taxon>Bacillati</taxon>
        <taxon>Actinomycetota</taxon>
        <taxon>Actinomycetes</taxon>
        <taxon>Mycobacteriales</taxon>
        <taxon>Tsukamurellaceae</taxon>
        <taxon>Tsukamurella</taxon>
    </lineage>
</organism>
<dbReference type="EMBL" id="JAUTIX010000003">
    <property type="protein sequence ID" value="MDP0397932.1"/>
    <property type="molecule type" value="Genomic_DNA"/>
</dbReference>
<evidence type="ECO:0000256" key="2">
    <source>
        <dbReference type="ARBA" id="ARBA00010735"/>
    </source>
</evidence>
<feature type="transmembrane region" description="Helical" evidence="8">
    <location>
        <begin position="49"/>
        <end position="71"/>
    </location>
</feature>
<evidence type="ECO:0000256" key="7">
    <source>
        <dbReference type="ARBA" id="ARBA00023136"/>
    </source>
</evidence>
<gene>
    <name evidence="9" type="ORF">Q7X28_08335</name>
</gene>
<evidence type="ECO:0000256" key="8">
    <source>
        <dbReference type="SAM" id="Phobius"/>
    </source>
</evidence>
<comment type="subcellular location">
    <subcellularLocation>
        <location evidence="1">Cell membrane</location>
        <topology evidence="1">Multi-pass membrane protein</topology>
    </subcellularLocation>
</comment>
<keyword evidence="5 8" id="KW-0812">Transmembrane</keyword>
<dbReference type="Proteomes" id="UP001178281">
    <property type="component" value="Unassembled WGS sequence"/>
</dbReference>
<keyword evidence="6 8" id="KW-1133">Transmembrane helix</keyword>
<dbReference type="GO" id="GO:0005886">
    <property type="term" value="C:plasma membrane"/>
    <property type="evidence" value="ECO:0007669"/>
    <property type="project" value="UniProtKB-SubCell"/>
</dbReference>
<evidence type="ECO:0000256" key="6">
    <source>
        <dbReference type="ARBA" id="ARBA00022989"/>
    </source>
</evidence>
<sequence>MKVPSRVAVVWFGLFVLGLGFGVVVTSNGLPWWMAPITSAVVLAGSVEFLLVGMLAAATPLAAIAATTFLVNSRHLFYGLTFPLHAVTGRIAKTYSVYALVDEAYVLVTTAPSGTMTGRRILLTQAGLHGSWVTGSLCGALAGGAFLKDVPGVDFVLTALFVVLVIDAYRADRDRVTAALAVGAAVIGVTLTPGAMLLVAMAAFAGLLMVRHYAGRRSATAVREKELADA</sequence>
<dbReference type="Pfam" id="PF03591">
    <property type="entry name" value="AzlC"/>
    <property type="match status" value="1"/>
</dbReference>